<accession>A0AAV4PX12</accession>
<reference evidence="1 2" key="1">
    <citation type="submission" date="2021-06" db="EMBL/GenBank/DDBJ databases">
        <title>Caerostris extrusa draft genome.</title>
        <authorList>
            <person name="Kono N."/>
            <person name="Arakawa K."/>
        </authorList>
    </citation>
    <scope>NUCLEOTIDE SEQUENCE [LARGE SCALE GENOMIC DNA]</scope>
</reference>
<proteinExistence type="predicted"/>
<evidence type="ECO:0000313" key="2">
    <source>
        <dbReference type="Proteomes" id="UP001054945"/>
    </source>
</evidence>
<organism evidence="1 2">
    <name type="scientific">Caerostris extrusa</name>
    <name type="common">Bark spider</name>
    <name type="synonym">Caerostris bankana</name>
    <dbReference type="NCBI Taxonomy" id="172846"/>
    <lineage>
        <taxon>Eukaryota</taxon>
        <taxon>Metazoa</taxon>
        <taxon>Ecdysozoa</taxon>
        <taxon>Arthropoda</taxon>
        <taxon>Chelicerata</taxon>
        <taxon>Arachnida</taxon>
        <taxon>Araneae</taxon>
        <taxon>Araneomorphae</taxon>
        <taxon>Entelegynae</taxon>
        <taxon>Araneoidea</taxon>
        <taxon>Araneidae</taxon>
        <taxon>Caerostris</taxon>
    </lineage>
</organism>
<protein>
    <submittedName>
        <fullName evidence="1">Uncharacterized protein</fullName>
    </submittedName>
</protein>
<dbReference type="AlphaFoldDB" id="A0AAV4PX12"/>
<evidence type="ECO:0000313" key="1">
    <source>
        <dbReference type="EMBL" id="GIY00437.1"/>
    </source>
</evidence>
<comment type="caution">
    <text evidence="1">The sequence shown here is derived from an EMBL/GenBank/DDBJ whole genome shotgun (WGS) entry which is preliminary data.</text>
</comment>
<gene>
    <name evidence="1" type="ORF">CEXT_287371</name>
</gene>
<sequence>MLLKCTTDASLLKDRTKLWCFTRFGCTSRDQIFQPTTQNLPVQLRVEGRLLYLQKQHPRVTVNDDGEHLHSRTPHRSPVRFAVGESDFSHSHPKQRDWTTFLSMKTARLTSGYVSL</sequence>
<dbReference type="Proteomes" id="UP001054945">
    <property type="component" value="Unassembled WGS sequence"/>
</dbReference>
<name>A0AAV4PX12_CAEEX</name>
<keyword evidence="2" id="KW-1185">Reference proteome</keyword>
<dbReference type="EMBL" id="BPLR01005179">
    <property type="protein sequence ID" value="GIY00437.1"/>
    <property type="molecule type" value="Genomic_DNA"/>
</dbReference>